<dbReference type="PANTHER" id="PTHR12901">
    <property type="entry name" value="SPERM PROTEIN HOMOLOG"/>
    <property type="match status" value="1"/>
</dbReference>
<evidence type="ECO:0000256" key="1">
    <source>
        <dbReference type="ARBA" id="ARBA00008918"/>
    </source>
</evidence>
<keyword evidence="4" id="KW-1185">Reference proteome</keyword>
<dbReference type="Proteomes" id="UP001596116">
    <property type="component" value="Unassembled WGS sequence"/>
</dbReference>
<name>A0ABW1KYT4_9PROT</name>
<evidence type="ECO:0000259" key="2">
    <source>
        <dbReference type="Pfam" id="PF03364"/>
    </source>
</evidence>
<evidence type="ECO:0000313" key="3">
    <source>
        <dbReference type="EMBL" id="MFC6037243.1"/>
    </source>
</evidence>
<accession>A0ABW1KYT4</accession>
<feature type="domain" description="Coenzyme Q-binding protein COQ10 START" evidence="2">
    <location>
        <begin position="10"/>
        <end position="135"/>
    </location>
</feature>
<gene>
    <name evidence="3" type="ORF">ACFMB1_16925</name>
</gene>
<protein>
    <submittedName>
        <fullName evidence="3">Type II toxin-antitoxin system RatA family toxin</fullName>
    </submittedName>
</protein>
<comment type="similarity">
    <text evidence="1">Belongs to the ribosome association toxin RatA family.</text>
</comment>
<dbReference type="InterPro" id="IPR005031">
    <property type="entry name" value="COQ10_START"/>
</dbReference>
<dbReference type="EMBL" id="JBHPON010000003">
    <property type="protein sequence ID" value="MFC6037243.1"/>
    <property type="molecule type" value="Genomic_DNA"/>
</dbReference>
<dbReference type="PANTHER" id="PTHR12901:SF10">
    <property type="entry name" value="COENZYME Q-BINDING PROTEIN COQ10, MITOCHONDRIAL"/>
    <property type="match status" value="1"/>
</dbReference>
<dbReference type="CDD" id="cd07813">
    <property type="entry name" value="COQ10p_like"/>
    <property type="match status" value="1"/>
</dbReference>
<dbReference type="RefSeq" id="WP_379881390.1">
    <property type="nucleotide sequence ID" value="NZ_JBHPON010000003.1"/>
</dbReference>
<evidence type="ECO:0000313" key="4">
    <source>
        <dbReference type="Proteomes" id="UP001596116"/>
    </source>
</evidence>
<proteinExistence type="inferred from homology"/>
<dbReference type="InterPro" id="IPR023393">
    <property type="entry name" value="START-like_dom_sf"/>
</dbReference>
<comment type="caution">
    <text evidence="3">The sequence shown here is derived from an EMBL/GenBank/DDBJ whole genome shotgun (WGS) entry which is preliminary data.</text>
</comment>
<reference evidence="3 4" key="1">
    <citation type="submission" date="2024-09" db="EMBL/GenBank/DDBJ databases">
        <authorList>
            <person name="Zhang Z.-H."/>
        </authorList>
    </citation>
    <scope>NUCLEOTIDE SEQUENCE [LARGE SCALE GENOMIC DNA]</scope>
    <source>
        <strain evidence="3 4">HHTR114</strain>
    </source>
</reference>
<dbReference type="Gene3D" id="3.30.530.20">
    <property type="match status" value="1"/>
</dbReference>
<dbReference type="SUPFAM" id="SSF55961">
    <property type="entry name" value="Bet v1-like"/>
    <property type="match status" value="1"/>
</dbReference>
<dbReference type="InterPro" id="IPR044996">
    <property type="entry name" value="COQ10-like"/>
</dbReference>
<organism evidence="3 4">
    <name type="scientific">Hyphococcus aureus</name>
    <dbReference type="NCBI Taxonomy" id="2666033"/>
    <lineage>
        <taxon>Bacteria</taxon>
        <taxon>Pseudomonadati</taxon>
        <taxon>Pseudomonadota</taxon>
        <taxon>Alphaproteobacteria</taxon>
        <taxon>Parvularculales</taxon>
        <taxon>Parvularculaceae</taxon>
        <taxon>Hyphococcus</taxon>
    </lineage>
</organism>
<sequence length="145" mass="16757">MTFRHTQTDVPYTADQMYALVADVEAYPEFLPWCVGLRIVERGEANITADMIVAYKVFRERFRSKVALDSESKRIDVAYVDGPFRNLENRWRFTDKPEGGSVIDFEIKFEFRTFLLQATAQAVFDKAFARMSEAFVKRADDVYGG</sequence>
<dbReference type="Pfam" id="PF03364">
    <property type="entry name" value="Polyketide_cyc"/>
    <property type="match status" value="1"/>
</dbReference>